<evidence type="ECO:0000259" key="2">
    <source>
        <dbReference type="PROSITE" id="PS50056"/>
    </source>
</evidence>
<sequence length="265" mass="29053">MTERWIDLDGLVNMRDLGGLPTRGGGRTASGRLIRSDNLQDLTDADVTRLVDELGVTDIVDLRTDHELHIEGPGPLRRIGSLTHHHHSLIEERLPSESTEQVGERALLTAWDEQRPTRDAAFWAEHYLGYLARRPDSVAAALRVVAHARGATVVHCAAGKDRTGTVVAMALDVAGVPREEIVADYVLTAERIDAIIGRLLPREAYAAALARQKPDDQLPRAESIEAILDAVDEGWGGAPGWLRERGWTAADVELLRARLTEPASR</sequence>
<organism evidence="3 4">
    <name type="scientific">Fodinibacter luteus</name>
    <dbReference type="NCBI Taxonomy" id="552064"/>
    <lineage>
        <taxon>Bacteria</taxon>
        <taxon>Bacillati</taxon>
        <taxon>Actinomycetota</taxon>
        <taxon>Actinomycetes</taxon>
        <taxon>Micrococcales</taxon>
        <taxon>Intrasporangiaceae</taxon>
        <taxon>Fodinibacter (ex Wang et al. 2009)</taxon>
    </lineage>
</organism>
<evidence type="ECO:0000313" key="4">
    <source>
        <dbReference type="Proteomes" id="UP001500945"/>
    </source>
</evidence>
<reference evidence="4" key="1">
    <citation type="journal article" date="2019" name="Int. J. Syst. Evol. Microbiol.">
        <title>The Global Catalogue of Microorganisms (GCM) 10K type strain sequencing project: providing services to taxonomists for standard genome sequencing and annotation.</title>
        <authorList>
            <consortium name="The Broad Institute Genomics Platform"/>
            <consortium name="The Broad Institute Genome Sequencing Center for Infectious Disease"/>
            <person name="Wu L."/>
            <person name="Ma J."/>
        </authorList>
    </citation>
    <scope>NUCLEOTIDE SEQUENCE [LARGE SCALE GENOMIC DNA]</scope>
    <source>
        <strain evidence="4">JCM 17809</strain>
    </source>
</reference>
<dbReference type="InterPro" id="IPR026893">
    <property type="entry name" value="Tyr/Ser_Pase_IphP-type"/>
</dbReference>
<proteinExistence type="inferred from homology"/>
<name>A0ABP8KCL3_9MICO</name>
<dbReference type="InterPro" id="IPR029021">
    <property type="entry name" value="Prot-tyrosine_phosphatase-like"/>
</dbReference>
<accession>A0ABP8KCL3</accession>
<dbReference type="SUPFAM" id="SSF52799">
    <property type="entry name" value="(Phosphotyrosine protein) phosphatases II"/>
    <property type="match status" value="1"/>
</dbReference>
<dbReference type="PANTHER" id="PTHR31126:SF1">
    <property type="entry name" value="TYROSINE SPECIFIC PROTEIN PHOSPHATASES DOMAIN-CONTAINING PROTEIN"/>
    <property type="match status" value="1"/>
</dbReference>
<dbReference type="InterPro" id="IPR016130">
    <property type="entry name" value="Tyr_Pase_AS"/>
</dbReference>
<protein>
    <submittedName>
        <fullName evidence="3">Tyrosine-protein phosphatase</fullName>
    </submittedName>
</protein>
<dbReference type="PANTHER" id="PTHR31126">
    <property type="entry name" value="TYROSINE-PROTEIN PHOSPHATASE"/>
    <property type="match status" value="1"/>
</dbReference>
<evidence type="ECO:0000313" key="3">
    <source>
        <dbReference type="EMBL" id="GAA4403739.1"/>
    </source>
</evidence>
<dbReference type="Pfam" id="PF13350">
    <property type="entry name" value="Y_phosphatase3"/>
    <property type="match status" value="1"/>
</dbReference>
<dbReference type="Proteomes" id="UP001500945">
    <property type="component" value="Unassembled WGS sequence"/>
</dbReference>
<dbReference type="InterPro" id="IPR000387">
    <property type="entry name" value="Tyr_Pase_dom"/>
</dbReference>
<dbReference type="PROSITE" id="PS50056">
    <property type="entry name" value="TYR_PHOSPHATASE_2"/>
    <property type="match status" value="1"/>
</dbReference>
<feature type="domain" description="Tyrosine specific protein phosphatases" evidence="2">
    <location>
        <begin position="136"/>
        <end position="171"/>
    </location>
</feature>
<dbReference type="RefSeq" id="WP_345204292.1">
    <property type="nucleotide sequence ID" value="NZ_BAABGM010000010.1"/>
</dbReference>
<evidence type="ECO:0000256" key="1">
    <source>
        <dbReference type="ARBA" id="ARBA00009580"/>
    </source>
</evidence>
<keyword evidence="4" id="KW-1185">Reference proteome</keyword>
<dbReference type="PROSITE" id="PS00383">
    <property type="entry name" value="TYR_PHOSPHATASE_1"/>
    <property type="match status" value="1"/>
</dbReference>
<comment type="caution">
    <text evidence="3">The sequence shown here is derived from an EMBL/GenBank/DDBJ whole genome shotgun (WGS) entry which is preliminary data.</text>
</comment>
<dbReference type="Gene3D" id="3.90.190.10">
    <property type="entry name" value="Protein tyrosine phosphatase superfamily"/>
    <property type="match status" value="1"/>
</dbReference>
<dbReference type="EMBL" id="BAABGM010000010">
    <property type="protein sequence ID" value="GAA4403739.1"/>
    <property type="molecule type" value="Genomic_DNA"/>
</dbReference>
<comment type="similarity">
    <text evidence="1">Belongs to the protein-tyrosine phosphatase family.</text>
</comment>
<gene>
    <name evidence="3" type="ORF">GCM10023168_15530</name>
</gene>